<evidence type="ECO:0000313" key="3">
    <source>
        <dbReference type="EMBL" id="SFH77661.1"/>
    </source>
</evidence>
<feature type="coiled-coil region" evidence="1">
    <location>
        <begin position="42"/>
        <end position="95"/>
    </location>
</feature>
<evidence type="ECO:0000256" key="1">
    <source>
        <dbReference type="SAM" id="Coils"/>
    </source>
</evidence>
<organism evidence="3 5">
    <name type="scientific">Trichococcus flocculiformis</name>
    <dbReference type="NCBI Taxonomy" id="82803"/>
    <lineage>
        <taxon>Bacteria</taxon>
        <taxon>Bacillati</taxon>
        <taxon>Bacillota</taxon>
        <taxon>Bacilli</taxon>
        <taxon>Lactobacillales</taxon>
        <taxon>Carnobacteriaceae</taxon>
        <taxon>Trichococcus</taxon>
    </lineage>
</organism>
<accession>A0AB38BHT0</accession>
<dbReference type="AlphaFoldDB" id="A0AB38BHT0"/>
<gene>
    <name evidence="3" type="ORF">SAMN04488507_101446</name>
    <name evidence="2" type="ORF">TFLO_1036</name>
</gene>
<reference evidence="3 5" key="2">
    <citation type="submission" date="2016-10" db="EMBL/GenBank/DDBJ databases">
        <authorList>
            <person name="Varghese N."/>
            <person name="Submissions S."/>
        </authorList>
    </citation>
    <scope>NUCLEOTIDE SEQUENCE [LARGE SCALE GENOMIC DNA]</scope>
    <source>
        <strain evidence="3 5">DSM 2094</strain>
    </source>
</reference>
<keyword evidence="1" id="KW-0175">Coiled coil</keyword>
<dbReference type="EMBL" id="FJMZ01000007">
    <property type="protein sequence ID" value="CZQ88642.1"/>
    <property type="molecule type" value="Genomic_DNA"/>
</dbReference>
<dbReference type="EMBL" id="FOQC01000014">
    <property type="protein sequence ID" value="SFH77661.1"/>
    <property type="molecule type" value="Genomic_DNA"/>
</dbReference>
<comment type="caution">
    <text evidence="3">The sequence shown here is derived from an EMBL/GenBank/DDBJ whole genome shotgun (WGS) entry which is preliminary data.</text>
</comment>
<evidence type="ECO:0000313" key="5">
    <source>
        <dbReference type="Proteomes" id="UP000199686"/>
    </source>
</evidence>
<proteinExistence type="predicted"/>
<evidence type="ECO:0000313" key="4">
    <source>
        <dbReference type="Proteomes" id="UP000195947"/>
    </source>
</evidence>
<sequence>MNTRRVKNLYQALSAVSEENRLILAEKYFTRTQISISDLRMAQIKKMKLKDYQKILKAAQSEFCTHYNPLDKLLIEEYENKRKQEQERRIKAFEKWQQNWKNGRYYK</sequence>
<keyword evidence="4" id="KW-1185">Reference proteome</keyword>
<name>A0AB38BHT0_9LACT</name>
<dbReference type="Proteomes" id="UP000195947">
    <property type="component" value="Unassembled WGS sequence"/>
</dbReference>
<evidence type="ECO:0000313" key="2">
    <source>
        <dbReference type="EMBL" id="CZQ88642.1"/>
    </source>
</evidence>
<dbReference type="Proteomes" id="UP000199686">
    <property type="component" value="Unassembled WGS sequence"/>
</dbReference>
<protein>
    <submittedName>
        <fullName evidence="3">Uncharacterized protein</fullName>
    </submittedName>
</protein>
<reference evidence="2 4" key="1">
    <citation type="submission" date="2016-02" db="EMBL/GenBank/DDBJ databases">
        <authorList>
            <person name="Strepis N."/>
        </authorList>
    </citation>
    <scope>NUCLEOTIDE SEQUENCE [LARGE SCALE GENOMIC DNA]</scope>
    <source>
        <strain evidence="2">Trichococcus flocculiformis</strain>
    </source>
</reference>